<protein>
    <submittedName>
        <fullName evidence="4">Adenine nucleotide alpha hydrolase family protein</fullName>
    </submittedName>
</protein>
<feature type="binding site" evidence="2">
    <location>
        <position position="130"/>
    </location>
    <ligand>
        <name>ATP</name>
        <dbReference type="ChEBI" id="CHEBI:30616"/>
    </ligand>
</feature>
<dbReference type="InterPro" id="IPR035107">
    <property type="entry name" value="tRNA_thiolation_TtcA_Ctu1"/>
</dbReference>
<organism evidence="4 5">
    <name type="scientific">Infirmifilum lucidum</name>
    <dbReference type="NCBI Taxonomy" id="2776706"/>
    <lineage>
        <taxon>Archaea</taxon>
        <taxon>Thermoproteota</taxon>
        <taxon>Thermoprotei</taxon>
        <taxon>Thermofilales</taxon>
        <taxon>Thermofilaceae</taxon>
        <taxon>Infirmifilum</taxon>
    </lineage>
</organism>
<dbReference type="KEGG" id="thel:IG193_01375"/>
<dbReference type="EMBL" id="CP062310">
    <property type="protein sequence ID" value="QOJ79141.1"/>
    <property type="molecule type" value="Genomic_DNA"/>
</dbReference>
<keyword evidence="2" id="KW-0547">Nucleotide-binding</keyword>
<evidence type="ECO:0000313" key="4">
    <source>
        <dbReference type="EMBL" id="QOJ79141.1"/>
    </source>
</evidence>
<gene>
    <name evidence="4" type="ORF">IG193_01375</name>
</gene>
<feature type="binding site" evidence="2">
    <location>
        <begin position="28"/>
        <end position="30"/>
    </location>
    <ligand>
        <name>ATP</name>
        <dbReference type="ChEBI" id="CHEBI:30616"/>
    </ligand>
</feature>
<feature type="binding site" evidence="2">
    <location>
        <position position="58"/>
    </location>
    <ligand>
        <name>ATP</name>
        <dbReference type="ChEBI" id="CHEBI:30616"/>
    </ligand>
</feature>
<dbReference type="AlphaFoldDB" id="A0A7L9FHL0"/>
<dbReference type="PANTHER" id="PTHR11807">
    <property type="entry name" value="ATPASES OF THE PP SUPERFAMILY-RELATED"/>
    <property type="match status" value="1"/>
</dbReference>
<feature type="binding site" evidence="2">
    <location>
        <position position="135"/>
    </location>
    <ligand>
        <name>ATP</name>
        <dbReference type="ChEBI" id="CHEBI:30616"/>
    </ligand>
</feature>
<keyword evidence="5" id="KW-1185">Reference proteome</keyword>
<dbReference type="PANTHER" id="PTHR11807:SF27">
    <property type="entry name" value="TRNA-5-METHYLURIDINE(54) 2-SULFURTRANSFERASE"/>
    <property type="match status" value="1"/>
</dbReference>
<reference evidence="4 5" key="1">
    <citation type="submission" date="2020-10" db="EMBL/GenBank/DDBJ databases">
        <title>Thermofilum lucidum 3507LT sp. nov. a novel member of Thermofilaceae family isolated from Chile hot spring, and proposal of description order Thermofilales.</title>
        <authorList>
            <person name="Zayulina K.S."/>
            <person name="Elcheninov A.G."/>
            <person name="Toshchakov S.V."/>
            <person name="Kublanov I.V."/>
        </authorList>
    </citation>
    <scope>NUCLEOTIDE SEQUENCE [LARGE SCALE GENOMIC DNA]</scope>
    <source>
        <strain evidence="4 5">3507LT</strain>
    </source>
</reference>
<feature type="binding site" evidence="2">
    <location>
        <position position="34"/>
    </location>
    <ligand>
        <name>ATP</name>
        <dbReference type="ChEBI" id="CHEBI:30616"/>
    </ligand>
</feature>
<dbReference type="GO" id="GO:0016740">
    <property type="term" value="F:transferase activity"/>
    <property type="evidence" value="ECO:0007669"/>
    <property type="project" value="UniProtKB-KW"/>
</dbReference>
<feature type="domain" description="tRNA(Ile)-lysidine/2-thiocytidine synthase N-terminal" evidence="3">
    <location>
        <begin position="25"/>
        <end position="192"/>
    </location>
</feature>
<evidence type="ECO:0000259" key="3">
    <source>
        <dbReference type="Pfam" id="PF01171"/>
    </source>
</evidence>
<keyword evidence="1" id="KW-0808">Transferase</keyword>
<dbReference type="Pfam" id="PF01171">
    <property type="entry name" value="ATP_bind_3"/>
    <property type="match status" value="1"/>
</dbReference>
<dbReference type="RefSeq" id="WP_192819113.1">
    <property type="nucleotide sequence ID" value="NZ_CP062310.1"/>
</dbReference>
<dbReference type="GO" id="GO:0002144">
    <property type="term" value="C:cytosolic tRNA wobble base thiouridylase complex"/>
    <property type="evidence" value="ECO:0007669"/>
    <property type="project" value="TreeGrafter"/>
</dbReference>
<proteinExistence type="predicted"/>
<dbReference type="GO" id="GO:0002143">
    <property type="term" value="P:tRNA wobble position uridine thiolation"/>
    <property type="evidence" value="ECO:0007669"/>
    <property type="project" value="TreeGrafter"/>
</dbReference>
<evidence type="ECO:0000256" key="2">
    <source>
        <dbReference type="PIRSR" id="PIRSR004976-51"/>
    </source>
</evidence>
<dbReference type="InterPro" id="IPR014729">
    <property type="entry name" value="Rossmann-like_a/b/a_fold"/>
</dbReference>
<dbReference type="GO" id="GO:0016787">
    <property type="term" value="F:hydrolase activity"/>
    <property type="evidence" value="ECO:0007669"/>
    <property type="project" value="UniProtKB-KW"/>
</dbReference>
<dbReference type="Proteomes" id="UP000594121">
    <property type="component" value="Chromosome"/>
</dbReference>
<dbReference type="Gene3D" id="3.40.50.620">
    <property type="entry name" value="HUPs"/>
    <property type="match status" value="1"/>
</dbReference>
<dbReference type="SUPFAM" id="SSF52402">
    <property type="entry name" value="Adenine nucleotide alpha hydrolases-like"/>
    <property type="match status" value="1"/>
</dbReference>
<dbReference type="GO" id="GO:0000049">
    <property type="term" value="F:tRNA binding"/>
    <property type="evidence" value="ECO:0007669"/>
    <property type="project" value="TreeGrafter"/>
</dbReference>
<dbReference type="InterPro" id="IPR011063">
    <property type="entry name" value="TilS/TtcA_N"/>
</dbReference>
<dbReference type="GO" id="GO:0005524">
    <property type="term" value="F:ATP binding"/>
    <property type="evidence" value="ECO:0007669"/>
    <property type="project" value="UniProtKB-KW"/>
</dbReference>
<dbReference type="GeneID" id="59148505"/>
<name>A0A7L9FHL0_9CREN</name>
<dbReference type="PIRSF" id="PIRSF004976">
    <property type="entry name" value="ATPase_YdaO"/>
    <property type="match status" value="1"/>
</dbReference>
<evidence type="ECO:0000256" key="1">
    <source>
        <dbReference type="ARBA" id="ARBA00022679"/>
    </source>
</evidence>
<keyword evidence="2" id="KW-0067">ATP-binding</keyword>
<sequence length="277" mass="30528">MVSVRASLERALRISRKIVASGDRVVVAVSGGKDSAVALYVLRELQKSKSFGLKALHIDLGLMHAVPVVEDLAERLGVELRVVRLGDYGIDIPLASRLLRRPPCSVCGAVKRYLLNKVPREMGATKVATGHNADDILLFFFKDLAQGRVDWASKLKPLVPSTHPKLLPRIRPLFEVTGEETLAIAESLGLLFTREKCPLAPLKGDWMSEPLKSFVLSVEEKHPGFRVQLVRGIAKIPDLYEPGTLRECRVCGEPASSEVCSFCRIRLKLSSVQSKTI</sequence>
<dbReference type="InParanoid" id="A0A7L9FHL0"/>
<keyword evidence="4" id="KW-0378">Hydrolase</keyword>
<evidence type="ECO:0000313" key="5">
    <source>
        <dbReference type="Proteomes" id="UP000594121"/>
    </source>
</evidence>
<accession>A0A7L9FHL0</accession>